<dbReference type="Pfam" id="PF04652">
    <property type="entry name" value="Vta1"/>
    <property type="match status" value="1"/>
</dbReference>
<dbReference type="PANTHER" id="PTHR46009:SF1">
    <property type="entry name" value="VACUOLAR PROTEIN SORTING-ASSOCIATED PROTEIN VTA1 HOMOLOG"/>
    <property type="match status" value="1"/>
</dbReference>
<reference evidence="13" key="1">
    <citation type="submission" date="2016-03" db="EMBL/GenBank/DDBJ databases">
        <authorList>
            <person name="Devillers Hugo."/>
        </authorList>
    </citation>
    <scope>NUCLEOTIDE SEQUENCE [LARGE SCALE GENOMIC DNA]</scope>
</reference>
<dbReference type="Proteomes" id="UP000191144">
    <property type="component" value="Chromosome G"/>
</dbReference>
<name>A0A1G4K5G7_9SACH</name>
<feature type="compositionally biased region" description="Basic and acidic residues" evidence="9">
    <location>
        <begin position="262"/>
        <end position="277"/>
    </location>
</feature>
<keyword evidence="6" id="KW-0967">Endosome</keyword>
<keyword evidence="7" id="KW-0653">Protein transport</keyword>
<keyword evidence="13" id="KW-1185">Reference proteome</keyword>
<evidence type="ECO:0000313" key="13">
    <source>
        <dbReference type="Proteomes" id="UP000191144"/>
    </source>
</evidence>
<feature type="compositionally biased region" description="Acidic residues" evidence="9">
    <location>
        <begin position="191"/>
        <end position="208"/>
    </location>
</feature>
<dbReference type="Pfam" id="PF18097">
    <property type="entry name" value="Vta1_C"/>
    <property type="match status" value="1"/>
</dbReference>
<gene>
    <name evidence="12" type="ORF">LAME_0G01640G</name>
</gene>
<dbReference type="InterPro" id="IPR044538">
    <property type="entry name" value="Vta1-like"/>
</dbReference>
<dbReference type="GO" id="GO:0015031">
    <property type="term" value="P:protein transport"/>
    <property type="evidence" value="ECO:0007669"/>
    <property type="project" value="UniProtKB-KW"/>
</dbReference>
<evidence type="ECO:0000256" key="2">
    <source>
        <dbReference type="ARBA" id="ARBA00004496"/>
    </source>
</evidence>
<evidence type="ECO:0000256" key="6">
    <source>
        <dbReference type="ARBA" id="ARBA00022753"/>
    </source>
</evidence>
<proteinExistence type="inferred from homology"/>
<dbReference type="GO" id="GO:0005771">
    <property type="term" value="C:multivesicular body"/>
    <property type="evidence" value="ECO:0007669"/>
    <property type="project" value="TreeGrafter"/>
</dbReference>
<evidence type="ECO:0000256" key="3">
    <source>
        <dbReference type="ARBA" id="ARBA00007895"/>
    </source>
</evidence>
<dbReference type="Gene3D" id="1.20.5.420">
    <property type="entry name" value="Immunoglobulin FC, subunit C"/>
    <property type="match status" value="1"/>
</dbReference>
<feature type="region of interest" description="Disordered" evidence="9">
    <location>
        <begin position="243"/>
        <end position="294"/>
    </location>
</feature>
<organism evidence="12 13">
    <name type="scientific">Lachancea meyersii CBS 8951</name>
    <dbReference type="NCBI Taxonomy" id="1266667"/>
    <lineage>
        <taxon>Eukaryota</taxon>
        <taxon>Fungi</taxon>
        <taxon>Dikarya</taxon>
        <taxon>Ascomycota</taxon>
        <taxon>Saccharomycotina</taxon>
        <taxon>Saccharomycetes</taxon>
        <taxon>Saccharomycetales</taxon>
        <taxon>Saccharomycetaceae</taxon>
        <taxon>Lachancea</taxon>
    </lineage>
</organism>
<evidence type="ECO:0000256" key="8">
    <source>
        <dbReference type="ARBA" id="ARBA00023136"/>
    </source>
</evidence>
<feature type="region of interest" description="Disordered" evidence="9">
    <location>
        <begin position="158"/>
        <end position="223"/>
    </location>
</feature>
<dbReference type="GO" id="GO:0010008">
    <property type="term" value="C:endosome membrane"/>
    <property type="evidence" value="ECO:0007669"/>
    <property type="project" value="UniProtKB-SubCell"/>
</dbReference>
<evidence type="ECO:0000259" key="10">
    <source>
        <dbReference type="Pfam" id="PF04652"/>
    </source>
</evidence>
<protein>
    <submittedName>
        <fullName evidence="12">LAME_0G01640g1_1</fullName>
    </submittedName>
</protein>
<sequence>MSIPAAVKRCLRLCGDFEYAMPVIAYYLKLYVVEEFLGLQERNEEVIANATRLLDDIEQFKQSVQDEAEQHLLKDQQKAKVYCMNFTLSLYNEQLSKVQNKLIAGDLARALWCCIDLFSAILALWGKTEATADEVTQCQKRIKVCKLFLSKLARGELGSETVEKSQEPEYKPEQVVCPQDSDMGLSSTEQNDVEVTDDEDDDDGDEAIEQTSQPESQPEVDPVEVESFLKSLEQDPALAQEIEDKNPSSDNDNGEDDNGTQHLKDTEELIRKMRELGSEPAPPSTDSEPELQLPQAPTEIGRLPDFEEAAQPTIDIQKPVHFKPDDLKAMWNREDQIAVIQKAARFAISALNYEDLKTAKRELTKALQQLEELEG</sequence>
<dbReference type="Gene3D" id="1.25.40.270">
    <property type="entry name" value="Vacuolar protein sorting-associated protein vta1"/>
    <property type="match status" value="1"/>
</dbReference>
<evidence type="ECO:0000256" key="9">
    <source>
        <dbReference type="SAM" id="MobiDB-lite"/>
    </source>
</evidence>
<comment type="subcellular location">
    <subcellularLocation>
        <location evidence="2">Cytoplasm</location>
    </subcellularLocation>
    <subcellularLocation>
        <location evidence="1">Endosome membrane</location>
        <topology evidence="1">Peripheral membrane protein</topology>
    </subcellularLocation>
</comment>
<feature type="domain" description="Vta1/callose synthase N-terminal" evidence="10">
    <location>
        <begin position="7"/>
        <end position="155"/>
    </location>
</feature>
<keyword evidence="4" id="KW-0813">Transport</keyword>
<dbReference type="InterPro" id="IPR041212">
    <property type="entry name" value="Vta1_C"/>
</dbReference>
<accession>A0A1G4K5G7</accession>
<dbReference type="InterPro" id="IPR039431">
    <property type="entry name" value="Vta1/CALS_N"/>
</dbReference>
<feature type="compositionally biased region" description="Basic and acidic residues" evidence="9">
    <location>
        <begin position="161"/>
        <end position="172"/>
    </location>
</feature>
<evidence type="ECO:0000313" key="12">
    <source>
        <dbReference type="EMBL" id="SCU99052.1"/>
    </source>
</evidence>
<dbReference type="OrthoDB" id="391137at2759"/>
<evidence type="ECO:0000256" key="5">
    <source>
        <dbReference type="ARBA" id="ARBA00022490"/>
    </source>
</evidence>
<keyword evidence="8" id="KW-0472">Membrane</keyword>
<comment type="similarity">
    <text evidence="3">Belongs to the VTA1 family.</text>
</comment>
<evidence type="ECO:0000259" key="11">
    <source>
        <dbReference type="Pfam" id="PF18097"/>
    </source>
</evidence>
<dbReference type="EMBL" id="LT598484">
    <property type="protein sequence ID" value="SCU99052.1"/>
    <property type="molecule type" value="Genomic_DNA"/>
</dbReference>
<evidence type="ECO:0000256" key="1">
    <source>
        <dbReference type="ARBA" id="ARBA00004481"/>
    </source>
</evidence>
<dbReference type="AlphaFoldDB" id="A0A1G4K5G7"/>
<dbReference type="PANTHER" id="PTHR46009">
    <property type="entry name" value="VACUOLAR PROTEIN SORTING-ASSOCIATED PROTEIN VTA1 HOMOLOG"/>
    <property type="match status" value="1"/>
</dbReference>
<keyword evidence="5" id="KW-0963">Cytoplasm</keyword>
<dbReference type="InterPro" id="IPR023175">
    <property type="entry name" value="Vta1/CALS_N_sf"/>
</dbReference>
<dbReference type="GO" id="GO:0032511">
    <property type="term" value="P:late endosome to vacuole transport via multivesicular body sorting pathway"/>
    <property type="evidence" value="ECO:0007669"/>
    <property type="project" value="InterPro"/>
</dbReference>
<evidence type="ECO:0000256" key="4">
    <source>
        <dbReference type="ARBA" id="ARBA00022448"/>
    </source>
</evidence>
<evidence type="ECO:0000256" key="7">
    <source>
        <dbReference type="ARBA" id="ARBA00022927"/>
    </source>
</evidence>
<feature type="domain" description="Vta1 C-terminal" evidence="11">
    <location>
        <begin position="334"/>
        <end position="370"/>
    </location>
</feature>